<feature type="signal peptide" evidence="5">
    <location>
        <begin position="1"/>
        <end position="28"/>
    </location>
</feature>
<keyword evidence="8" id="KW-1185">Reference proteome</keyword>
<dbReference type="EMBL" id="SPDV01000020">
    <property type="protein sequence ID" value="TFI58042.1"/>
    <property type="molecule type" value="Genomic_DNA"/>
</dbReference>
<accession>A0A4Y8ZRX6</accession>
<dbReference type="InterPro" id="IPR017853">
    <property type="entry name" value="GH"/>
</dbReference>
<reference evidence="7 8" key="1">
    <citation type="submission" date="2019-03" db="EMBL/GenBank/DDBJ databases">
        <title>Genome sequence of Sphingomonas sp. 17J27-24.</title>
        <authorList>
            <person name="Kim M."/>
            <person name="Maeng S."/>
            <person name="Sathiyaraj S."/>
        </authorList>
    </citation>
    <scope>NUCLEOTIDE SEQUENCE [LARGE SCALE GENOMIC DNA]</scope>
    <source>
        <strain evidence="7 8">17J27-24</strain>
    </source>
</reference>
<dbReference type="Pfam" id="PF00150">
    <property type="entry name" value="Cellulase"/>
    <property type="match status" value="1"/>
</dbReference>
<evidence type="ECO:0000259" key="6">
    <source>
        <dbReference type="Pfam" id="PF00150"/>
    </source>
</evidence>
<evidence type="ECO:0000313" key="8">
    <source>
        <dbReference type="Proteomes" id="UP000298213"/>
    </source>
</evidence>
<dbReference type="Proteomes" id="UP000298213">
    <property type="component" value="Unassembled WGS sequence"/>
</dbReference>
<dbReference type="GO" id="GO:0009251">
    <property type="term" value="P:glucan catabolic process"/>
    <property type="evidence" value="ECO:0007669"/>
    <property type="project" value="TreeGrafter"/>
</dbReference>
<sequence>MGFRHFLAGLAALAASACASAPSETASAGDNAAPAAPAATAFRRGVNIIGYDPIWEDASKARFQERHFGEIKRGGFDFVRVNLMAFRHMDGENRLDPKWLERLDWVVREATEAGLGVILDEHDFDPCAKDVPTCRVKLAAFWRQVAPRYKDTPASVAYELMNEPYGPVDAATWNEMSAELLAIVRETNPTRIVVIGPTQWNNFSQLKTLKLPENDRNILVTFHYYEPFRFTHQGASWAGDMKDVKGVQWTEEGRLQARRDFAEVAAWAGANDRPVLLGEFGAYDKSGTPVDQRVAYTVAIREEAEAAGFPWAYWQFDSNFLVWDMEKNGWVEPIHRALIPRE</sequence>
<feature type="domain" description="Glycoside hydrolase family 5" evidence="6">
    <location>
        <begin position="63"/>
        <end position="318"/>
    </location>
</feature>
<dbReference type="GO" id="GO:0009986">
    <property type="term" value="C:cell surface"/>
    <property type="evidence" value="ECO:0007669"/>
    <property type="project" value="TreeGrafter"/>
</dbReference>
<dbReference type="InterPro" id="IPR001547">
    <property type="entry name" value="Glyco_hydro_5"/>
</dbReference>
<comment type="similarity">
    <text evidence="4">Belongs to the glycosyl hydrolase 5 (cellulase A) family.</text>
</comment>
<keyword evidence="1 5" id="KW-0732">Signal</keyword>
<comment type="caution">
    <text evidence="7">The sequence shown here is derived from an EMBL/GenBank/DDBJ whole genome shotgun (WGS) entry which is preliminary data.</text>
</comment>
<feature type="chain" id="PRO_5021283326" evidence="5">
    <location>
        <begin position="29"/>
        <end position="342"/>
    </location>
</feature>
<evidence type="ECO:0000256" key="1">
    <source>
        <dbReference type="ARBA" id="ARBA00022729"/>
    </source>
</evidence>
<evidence type="ECO:0000256" key="4">
    <source>
        <dbReference type="RuleBase" id="RU361153"/>
    </source>
</evidence>
<dbReference type="AlphaFoldDB" id="A0A4Y8ZRX6"/>
<dbReference type="Gene3D" id="3.20.20.80">
    <property type="entry name" value="Glycosidases"/>
    <property type="match status" value="1"/>
</dbReference>
<dbReference type="PANTHER" id="PTHR31297:SF17">
    <property type="entry name" value="ENDOGLUCANASE"/>
    <property type="match status" value="1"/>
</dbReference>
<keyword evidence="3 4" id="KW-0326">Glycosidase</keyword>
<dbReference type="PROSITE" id="PS00659">
    <property type="entry name" value="GLYCOSYL_HYDROL_F5"/>
    <property type="match status" value="1"/>
</dbReference>
<dbReference type="GO" id="GO:0008422">
    <property type="term" value="F:beta-glucosidase activity"/>
    <property type="evidence" value="ECO:0007669"/>
    <property type="project" value="TreeGrafter"/>
</dbReference>
<keyword evidence="2 4" id="KW-0378">Hydrolase</keyword>
<proteinExistence type="inferred from homology"/>
<evidence type="ECO:0000313" key="7">
    <source>
        <dbReference type="EMBL" id="TFI58042.1"/>
    </source>
</evidence>
<name>A0A4Y8ZRX6_9SPHN</name>
<dbReference type="PANTHER" id="PTHR31297">
    <property type="entry name" value="GLUCAN ENDO-1,6-BETA-GLUCOSIDASE B"/>
    <property type="match status" value="1"/>
</dbReference>
<dbReference type="PROSITE" id="PS51257">
    <property type="entry name" value="PROKAR_LIPOPROTEIN"/>
    <property type="match status" value="1"/>
</dbReference>
<protein>
    <submittedName>
        <fullName evidence="7">Glycoside hydrolase family 5 protein</fullName>
    </submittedName>
</protein>
<evidence type="ECO:0000256" key="3">
    <source>
        <dbReference type="ARBA" id="ARBA00023295"/>
    </source>
</evidence>
<dbReference type="InterPro" id="IPR050386">
    <property type="entry name" value="Glycosyl_hydrolase_5"/>
</dbReference>
<evidence type="ECO:0000256" key="5">
    <source>
        <dbReference type="SAM" id="SignalP"/>
    </source>
</evidence>
<evidence type="ECO:0000256" key="2">
    <source>
        <dbReference type="ARBA" id="ARBA00022801"/>
    </source>
</evidence>
<gene>
    <name evidence="7" type="ORF">E2493_11590</name>
</gene>
<dbReference type="GO" id="GO:0005576">
    <property type="term" value="C:extracellular region"/>
    <property type="evidence" value="ECO:0007669"/>
    <property type="project" value="TreeGrafter"/>
</dbReference>
<dbReference type="OrthoDB" id="9800955at2"/>
<dbReference type="RefSeq" id="WP_135086913.1">
    <property type="nucleotide sequence ID" value="NZ_SPDV01000020.1"/>
</dbReference>
<organism evidence="7 8">
    <name type="scientific">Sphingomonas parva</name>
    <dbReference type="NCBI Taxonomy" id="2555898"/>
    <lineage>
        <taxon>Bacteria</taxon>
        <taxon>Pseudomonadati</taxon>
        <taxon>Pseudomonadota</taxon>
        <taxon>Alphaproteobacteria</taxon>
        <taxon>Sphingomonadales</taxon>
        <taxon>Sphingomonadaceae</taxon>
        <taxon>Sphingomonas</taxon>
    </lineage>
</organism>
<dbReference type="InterPro" id="IPR018087">
    <property type="entry name" value="Glyco_hydro_5_CS"/>
</dbReference>
<dbReference type="SUPFAM" id="SSF51445">
    <property type="entry name" value="(Trans)glycosidases"/>
    <property type="match status" value="1"/>
</dbReference>